<dbReference type="AlphaFoldDB" id="A0A0D6PA25"/>
<keyword evidence="4" id="KW-0862">Zinc</keyword>
<dbReference type="NCBIfam" id="NF005314">
    <property type="entry name" value="PRK06848.1"/>
    <property type="match status" value="1"/>
</dbReference>
<feature type="domain" description="CMP/dCMP-type deaminase" evidence="5">
    <location>
        <begin position="3"/>
        <end position="124"/>
    </location>
</feature>
<proteinExistence type="inferred from homology"/>
<dbReference type="GO" id="GO:0008270">
    <property type="term" value="F:zinc ion binding"/>
    <property type="evidence" value="ECO:0007669"/>
    <property type="project" value="InterPro"/>
</dbReference>
<dbReference type="PANTHER" id="PTHR11644:SF2">
    <property type="entry name" value="CYTIDINE DEAMINASE"/>
    <property type="match status" value="1"/>
</dbReference>
<dbReference type="InterPro" id="IPR016192">
    <property type="entry name" value="APOBEC/CMP_deaminase_Zn-bd"/>
</dbReference>
<evidence type="ECO:0000256" key="2">
    <source>
        <dbReference type="ARBA" id="ARBA00022723"/>
    </source>
</evidence>
<evidence type="ECO:0000256" key="3">
    <source>
        <dbReference type="ARBA" id="ARBA00022801"/>
    </source>
</evidence>
<name>A0A0D6PA25_9PROT</name>
<dbReference type="OrthoDB" id="9795347at2"/>
<protein>
    <submittedName>
        <fullName evidence="6">Blasticidin-S deaminase</fullName>
    </submittedName>
</protein>
<evidence type="ECO:0000313" key="6">
    <source>
        <dbReference type="EMBL" id="GAN78196.1"/>
    </source>
</evidence>
<dbReference type="GO" id="GO:0042802">
    <property type="term" value="F:identical protein binding"/>
    <property type="evidence" value="ECO:0007669"/>
    <property type="project" value="UniProtKB-ARBA"/>
</dbReference>
<sequence length="136" mass="14464">MSPDDAALIEAATATLARHYRPLWHTIAAAIRGRDGRIWTGLHLGATVGRLSICAEAVALGRAILEGDGAIDTMVAVRHPKPDEAERTPAVVSPCGACREMILDFDPTAHVIVPSADGSGLRRVPATLLLPVPYRR</sequence>
<dbReference type="CDD" id="cd01283">
    <property type="entry name" value="cytidine_deaminase"/>
    <property type="match status" value="1"/>
</dbReference>
<dbReference type="PROSITE" id="PS51747">
    <property type="entry name" value="CYT_DCMP_DEAMINASES_2"/>
    <property type="match status" value="1"/>
</dbReference>
<dbReference type="Proteomes" id="UP000032680">
    <property type="component" value="Unassembled WGS sequence"/>
</dbReference>
<keyword evidence="3" id="KW-0378">Hydrolase</keyword>
<dbReference type="PROSITE" id="PS00903">
    <property type="entry name" value="CYT_DCMP_DEAMINASES_1"/>
    <property type="match status" value="1"/>
</dbReference>
<keyword evidence="2" id="KW-0479">Metal-binding</keyword>
<dbReference type="Gene3D" id="3.40.140.10">
    <property type="entry name" value="Cytidine Deaminase, domain 2"/>
    <property type="match status" value="1"/>
</dbReference>
<evidence type="ECO:0000256" key="4">
    <source>
        <dbReference type="ARBA" id="ARBA00022833"/>
    </source>
</evidence>
<dbReference type="GO" id="GO:0072527">
    <property type="term" value="P:pyrimidine-containing compound metabolic process"/>
    <property type="evidence" value="ECO:0007669"/>
    <property type="project" value="UniProtKB-ARBA"/>
</dbReference>
<comment type="similarity">
    <text evidence="1">Belongs to the cytidine and deoxycytidylate deaminase family.</text>
</comment>
<accession>A0A0D6PA25</accession>
<dbReference type="RefSeq" id="WP_048862668.1">
    <property type="nucleotide sequence ID" value="NZ_BANB01000678.1"/>
</dbReference>
<dbReference type="GO" id="GO:0004126">
    <property type="term" value="F:cytidine deaminase activity"/>
    <property type="evidence" value="ECO:0007669"/>
    <property type="project" value="TreeGrafter"/>
</dbReference>
<gene>
    <name evidence="6" type="ORF">Asru_0679_03</name>
</gene>
<organism evidence="6 7">
    <name type="scientific">Acidisphaera rubrifaciens HS-AP3</name>
    <dbReference type="NCBI Taxonomy" id="1231350"/>
    <lineage>
        <taxon>Bacteria</taxon>
        <taxon>Pseudomonadati</taxon>
        <taxon>Pseudomonadota</taxon>
        <taxon>Alphaproteobacteria</taxon>
        <taxon>Acetobacterales</taxon>
        <taxon>Acetobacteraceae</taxon>
        <taxon>Acidisphaera</taxon>
    </lineage>
</organism>
<comment type="caution">
    <text evidence="6">The sequence shown here is derived from an EMBL/GenBank/DDBJ whole genome shotgun (WGS) entry which is preliminary data.</text>
</comment>
<dbReference type="GO" id="GO:0005829">
    <property type="term" value="C:cytosol"/>
    <property type="evidence" value="ECO:0007669"/>
    <property type="project" value="TreeGrafter"/>
</dbReference>
<dbReference type="Pfam" id="PF00383">
    <property type="entry name" value="dCMP_cyt_deam_1"/>
    <property type="match status" value="1"/>
</dbReference>
<evidence type="ECO:0000313" key="7">
    <source>
        <dbReference type="Proteomes" id="UP000032680"/>
    </source>
</evidence>
<keyword evidence="7" id="KW-1185">Reference proteome</keyword>
<dbReference type="InterPro" id="IPR002125">
    <property type="entry name" value="CMP_dCMP_dom"/>
</dbReference>
<reference evidence="6 7" key="1">
    <citation type="submission" date="2012-11" db="EMBL/GenBank/DDBJ databases">
        <title>Whole genome sequence of Acidisphaera rubrifaciens HS-AP3.</title>
        <authorList>
            <person name="Azuma Y."/>
            <person name="Higashiura N."/>
            <person name="Hirakawa H."/>
            <person name="Matsushita K."/>
        </authorList>
    </citation>
    <scope>NUCLEOTIDE SEQUENCE [LARGE SCALE GENOMIC DNA]</scope>
    <source>
        <strain evidence="6 7">HS-AP3</strain>
    </source>
</reference>
<dbReference type="InterPro" id="IPR016193">
    <property type="entry name" value="Cytidine_deaminase-like"/>
</dbReference>
<dbReference type="SUPFAM" id="SSF53927">
    <property type="entry name" value="Cytidine deaminase-like"/>
    <property type="match status" value="1"/>
</dbReference>
<dbReference type="EMBL" id="BANB01000678">
    <property type="protein sequence ID" value="GAN78196.1"/>
    <property type="molecule type" value="Genomic_DNA"/>
</dbReference>
<dbReference type="PANTHER" id="PTHR11644">
    <property type="entry name" value="CYTIDINE DEAMINASE"/>
    <property type="match status" value="1"/>
</dbReference>
<evidence type="ECO:0000259" key="5">
    <source>
        <dbReference type="PROSITE" id="PS51747"/>
    </source>
</evidence>
<dbReference type="GO" id="GO:0055086">
    <property type="term" value="P:nucleobase-containing small molecule metabolic process"/>
    <property type="evidence" value="ECO:0007669"/>
    <property type="project" value="UniProtKB-ARBA"/>
</dbReference>
<dbReference type="InterPro" id="IPR050202">
    <property type="entry name" value="Cyt/Deoxycyt_deaminase"/>
</dbReference>
<evidence type="ECO:0000256" key="1">
    <source>
        <dbReference type="ARBA" id="ARBA00006576"/>
    </source>
</evidence>